<evidence type="ECO:0000256" key="9">
    <source>
        <dbReference type="ARBA" id="ARBA00022801"/>
    </source>
</evidence>
<keyword evidence="17" id="KW-1185">Reference proteome</keyword>
<protein>
    <recommendedName>
        <fullName evidence="5">Aminopeptidase N</fullName>
        <ecNumber evidence="4">3.4.11.2</ecNumber>
    </recommendedName>
    <alternativeName>
        <fullName evidence="12">Alanine aminopeptidase</fullName>
    </alternativeName>
    <alternativeName>
        <fullName evidence="13">Lysyl aminopeptidase</fullName>
    </alternativeName>
</protein>
<dbReference type="GO" id="GO:0016020">
    <property type="term" value="C:membrane"/>
    <property type="evidence" value="ECO:0007669"/>
    <property type="project" value="TreeGrafter"/>
</dbReference>
<dbReference type="GO" id="GO:0005737">
    <property type="term" value="C:cytoplasm"/>
    <property type="evidence" value="ECO:0007669"/>
    <property type="project" value="TreeGrafter"/>
</dbReference>
<comment type="catalytic activity">
    <reaction evidence="1">
        <text>Release of an N-terminal amino acid, Xaa-|-Yaa- from a peptide, amide or arylamide. Xaa is preferably Ala, but may be most amino acids including Pro (slow action). When a terminal hydrophobic residue is followed by a prolyl residue, the two may be released as an intact Xaa-Pro dipeptide.</text>
        <dbReference type="EC" id="3.4.11.2"/>
    </reaction>
</comment>
<keyword evidence="11" id="KW-0482">Metalloprotease</keyword>
<dbReference type="InterPro" id="IPR045357">
    <property type="entry name" value="Aminopeptidase_N-like_N"/>
</dbReference>
<keyword evidence="8" id="KW-0479">Metal-binding</keyword>
<proteinExistence type="inferred from homology"/>
<dbReference type="GO" id="GO:0043171">
    <property type="term" value="P:peptide catabolic process"/>
    <property type="evidence" value="ECO:0007669"/>
    <property type="project" value="TreeGrafter"/>
</dbReference>
<dbReference type="Gene3D" id="1.10.390.10">
    <property type="entry name" value="Neutral Protease Domain 2"/>
    <property type="match status" value="1"/>
</dbReference>
<comment type="cofactor">
    <cofactor evidence="2">
        <name>Zn(2+)</name>
        <dbReference type="ChEBI" id="CHEBI:29105"/>
    </cofactor>
</comment>
<dbReference type="InterPro" id="IPR050344">
    <property type="entry name" value="Peptidase_M1_aminopeptidases"/>
</dbReference>
<evidence type="ECO:0000256" key="5">
    <source>
        <dbReference type="ARBA" id="ARBA00015611"/>
    </source>
</evidence>
<dbReference type="PRINTS" id="PR00756">
    <property type="entry name" value="ALADIPTASE"/>
</dbReference>
<evidence type="ECO:0000256" key="12">
    <source>
        <dbReference type="ARBA" id="ARBA00029811"/>
    </source>
</evidence>
<dbReference type="EC" id="3.4.11.2" evidence="4"/>
<dbReference type="PANTHER" id="PTHR11533:SF174">
    <property type="entry name" value="PUROMYCIN-SENSITIVE AMINOPEPTIDASE-RELATED"/>
    <property type="match status" value="1"/>
</dbReference>
<organism evidence="16 17">
    <name type="scientific">Microbacterium sorbitolivorans</name>
    <dbReference type="NCBI Taxonomy" id="1867410"/>
    <lineage>
        <taxon>Bacteria</taxon>
        <taxon>Bacillati</taxon>
        <taxon>Actinomycetota</taxon>
        <taxon>Actinomycetes</taxon>
        <taxon>Micrococcales</taxon>
        <taxon>Microbacteriaceae</taxon>
        <taxon>Microbacterium</taxon>
    </lineage>
</organism>
<feature type="domain" description="Aminopeptidase N-like N-terminal" evidence="15">
    <location>
        <begin position="25"/>
        <end position="195"/>
    </location>
</feature>
<dbReference type="GO" id="GO:0008270">
    <property type="term" value="F:zinc ion binding"/>
    <property type="evidence" value="ECO:0007669"/>
    <property type="project" value="InterPro"/>
</dbReference>
<dbReference type="GO" id="GO:0005615">
    <property type="term" value="C:extracellular space"/>
    <property type="evidence" value="ECO:0007669"/>
    <property type="project" value="TreeGrafter"/>
</dbReference>
<sequence>MRSRARHTSADDYTPGVGDDRFSTTHVDLDIAYKVSNNRFSARAEITGTALEATSEIAFDLSNLKVSRVKVAGDRRARFAQRRDRLIITLSSELAAGDEFVVTIDYAGSPKPRRSPWGPLGWEELEDGATVASQPNGASTWFPCNDHPRDKATYAIRIQTETLYDVVAGSRRENRPRGGTRAWAFALDQPTAAYLVPLQIGRYTSESVELDGVPGELHYPPMLAQRVRKDFGRLGEMVAVFQETFGPYPFDDYTVVVTADELEIPLEMQGGAVFGENLIDGKGTFDRLVAHELAHQWFGNSVGLTVWRDIWLNEGPACYAEWVWAEASGGETAHALALAHYKRLAARDQDLVLVDPGADEMFDDRVYKRGALMLHSLRLTFGDETFFEMMRQWTQRFAHRTATTHDFVRLAEEISGRDLSDFFEAWLSQKKLPSLPKTKLPNKPATDLGVEV</sequence>
<dbReference type="CDD" id="cd09603">
    <property type="entry name" value="M1_APN_like"/>
    <property type="match status" value="1"/>
</dbReference>
<dbReference type="InterPro" id="IPR001930">
    <property type="entry name" value="Peptidase_M1"/>
</dbReference>
<evidence type="ECO:0000259" key="14">
    <source>
        <dbReference type="Pfam" id="PF01433"/>
    </source>
</evidence>
<evidence type="ECO:0000313" key="16">
    <source>
        <dbReference type="EMBL" id="RCK58327.1"/>
    </source>
</evidence>
<dbReference type="GO" id="GO:0006508">
    <property type="term" value="P:proteolysis"/>
    <property type="evidence" value="ECO:0007669"/>
    <property type="project" value="UniProtKB-KW"/>
</dbReference>
<reference evidence="16 17" key="1">
    <citation type="submission" date="2018-07" db="EMBL/GenBank/DDBJ databases">
        <title>Microbacterium endoborsara sp. nov., a novel actinobacterium isolated from Borszczowia aralocaspica.</title>
        <authorList>
            <person name="An D."/>
        </authorList>
    </citation>
    <scope>NUCLEOTIDE SEQUENCE [LARGE SCALE GENOMIC DNA]</scope>
    <source>
        <strain evidence="16 17">C1.15228</strain>
    </source>
</reference>
<evidence type="ECO:0000256" key="13">
    <source>
        <dbReference type="ARBA" id="ARBA00031533"/>
    </source>
</evidence>
<evidence type="ECO:0000256" key="4">
    <source>
        <dbReference type="ARBA" id="ARBA00012564"/>
    </source>
</evidence>
<comment type="caution">
    <text evidence="16">The sequence shown here is derived from an EMBL/GenBank/DDBJ whole genome shotgun (WGS) entry which is preliminary data.</text>
</comment>
<keyword evidence="7" id="KW-0645">Protease</keyword>
<gene>
    <name evidence="16" type="ORF">DTO57_09110</name>
</gene>
<dbReference type="InterPro" id="IPR042097">
    <property type="entry name" value="Aminopeptidase_N-like_N_sf"/>
</dbReference>
<dbReference type="SUPFAM" id="SSF63737">
    <property type="entry name" value="Leukotriene A4 hydrolase N-terminal domain"/>
    <property type="match status" value="1"/>
</dbReference>
<dbReference type="AlphaFoldDB" id="A0A367XXI6"/>
<dbReference type="Pfam" id="PF01433">
    <property type="entry name" value="Peptidase_M1"/>
    <property type="match status" value="1"/>
</dbReference>
<evidence type="ECO:0000256" key="10">
    <source>
        <dbReference type="ARBA" id="ARBA00022833"/>
    </source>
</evidence>
<keyword evidence="10" id="KW-0862">Zinc</keyword>
<evidence type="ECO:0000256" key="1">
    <source>
        <dbReference type="ARBA" id="ARBA00000098"/>
    </source>
</evidence>
<keyword evidence="6" id="KW-0031">Aminopeptidase</keyword>
<dbReference type="PANTHER" id="PTHR11533">
    <property type="entry name" value="PROTEASE M1 ZINC METALLOPROTEASE"/>
    <property type="match status" value="1"/>
</dbReference>
<evidence type="ECO:0000256" key="8">
    <source>
        <dbReference type="ARBA" id="ARBA00022723"/>
    </source>
</evidence>
<evidence type="ECO:0000259" key="15">
    <source>
        <dbReference type="Pfam" id="PF17900"/>
    </source>
</evidence>
<evidence type="ECO:0000256" key="2">
    <source>
        <dbReference type="ARBA" id="ARBA00001947"/>
    </source>
</evidence>
<dbReference type="InterPro" id="IPR014782">
    <property type="entry name" value="Peptidase_M1_dom"/>
</dbReference>
<dbReference type="Pfam" id="PF17900">
    <property type="entry name" value="Peptidase_M1_N"/>
    <property type="match status" value="1"/>
</dbReference>
<evidence type="ECO:0000313" key="17">
    <source>
        <dbReference type="Proteomes" id="UP000253508"/>
    </source>
</evidence>
<comment type="similarity">
    <text evidence="3">Belongs to the peptidase M1 family.</text>
</comment>
<accession>A0A367XXI6</accession>
<dbReference type="Proteomes" id="UP000253508">
    <property type="component" value="Unassembled WGS sequence"/>
</dbReference>
<dbReference type="GO" id="GO:0070006">
    <property type="term" value="F:metalloaminopeptidase activity"/>
    <property type="evidence" value="ECO:0007669"/>
    <property type="project" value="TreeGrafter"/>
</dbReference>
<evidence type="ECO:0000256" key="11">
    <source>
        <dbReference type="ARBA" id="ARBA00023049"/>
    </source>
</evidence>
<evidence type="ECO:0000256" key="7">
    <source>
        <dbReference type="ARBA" id="ARBA00022670"/>
    </source>
</evidence>
<name>A0A367XXI6_9MICO</name>
<dbReference type="Gene3D" id="2.60.40.1730">
    <property type="entry name" value="tricorn interacting facor f3 domain"/>
    <property type="match status" value="1"/>
</dbReference>
<evidence type="ECO:0000256" key="3">
    <source>
        <dbReference type="ARBA" id="ARBA00010136"/>
    </source>
</evidence>
<dbReference type="EMBL" id="QORO01000003">
    <property type="protein sequence ID" value="RCK58327.1"/>
    <property type="molecule type" value="Genomic_DNA"/>
</dbReference>
<feature type="domain" description="Peptidase M1 membrane alanine aminopeptidase" evidence="14">
    <location>
        <begin position="240"/>
        <end position="426"/>
    </location>
</feature>
<dbReference type="GO" id="GO:0016285">
    <property type="term" value="F:alanyl aminopeptidase activity"/>
    <property type="evidence" value="ECO:0007669"/>
    <property type="project" value="UniProtKB-EC"/>
</dbReference>
<dbReference type="InterPro" id="IPR027268">
    <property type="entry name" value="Peptidase_M4/M1_CTD_sf"/>
</dbReference>
<dbReference type="RefSeq" id="WP_114117930.1">
    <property type="nucleotide sequence ID" value="NZ_BMHU01000002.1"/>
</dbReference>
<keyword evidence="9" id="KW-0378">Hydrolase</keyword>
<evidence type="ECO:0000256" key="6">
    <source>
        <dbReference type="ARBA" id="ARBA00022438"/>
    </source>
</evidence>
<dbReference type="GO" id="GO:0042277">
    <property type="term" value="F:peptide binding"/>
    <property type="evidence" value="ECO:0007669"/>
    <property type="project" value="TreeGrafter"/>
</dbReference>
<dbReference type="SUPFAM" id="SSF55486">
    <property type="entry name" value="Metalloproteases ('zincins'), catalytic domain"/>
    <property type="match status" value="1"/>
</dbReference>
<dbReference type="OrthoDB" id="100605at2"/>